<dbReference type="Proteomes" id="UP000660265">
    <property type="component" value="Unassembled WGS sequence"/>
</dbReference>
<protein>
    <recommendedName>
        <fullName evidence="3">Transposase</fullName>
    </recommendedName>
</protein>
<reference evidence="2" key="1">
    <citation type="journal article" date="2019" name="Int. J. Syst. Evol. Microbiol.">
        <title>The Global Catalogue of Microorganisms (GCM) 10K type strain sequencing project: providing services to taxonomists for standard genome sequencing and annotation.</title>
        <authorList>
            <consortium name="The Broad Institute Genomics Platform"/>
            <consortium name="The Broad Institute Genome Sequencing Center for Infectious Disease"/>
            <person name="Wu L."/>
            <person name="Ma J."/>
        </authorList>
    </citation>
    <scope>NUCLEOTIDE SEQUENCE [LARGE SCALE GENOMIC DNA]</scope>
    <source>
        <strain evidence="2">CGMCC 4.7275</strain>
    </source>
</reference>
<comment type="caution">
    <text evidence="1">The sequence shown here is derived from an EMBL/GenBank/DDBJ whole genome shotgun (WGS) entry which is preliminary data.</text>
</comment>
<organism evidence="1 2">
    <name type="scientific">Streptomyces camponoticapitis</name>
    <dbReference type="NCBI Taxonomy" id="1616125"/>
    <lineage>
        <taxon>Bacteria</taxon>
        <taxon>Bacillati</taxon>
        <taxon>Actinomycetota</taxon>
        <taxon>Actinomycetes</taxon>
        <taxon>Kitasatosporales</taxon>
        <taxon>Streptomycetaceae</taxon>
        <taxon>Streptomyces</taxon>
    </lineage>
</organism>
<dbReference type="EMBL" id="BMMV01000008">
    <property type="protein sequence ID" value="GGJ96963.1"/>
    <property type="molecule type" value="Genomic_DNA"/>
</dbReference>
<evidence type="ECO:0000313" key="1">
    <source>
        <dbReference type="EMBL" id="GGJ96963.1"/>
    </source>
</evidence>
<evidence type="ECO:0008006" key="3">
    <source>
        <dbReference type="Google" id="ProtNLM"/>
    </source>
</evidence>
<evidence type="ECO:0000313" key="2">
    <source>
        <dbReference type="Proteomes" id="UP000660265"/>
    </source>
</evidence>
<keyword evidence="2" id="KW-1185">Reference proteome</keyword>
<proteinExistence type="predicted"/>
<sequence length="76" mass="8650">MLGDGVERGRPFGGFLGVAVRELVELARKLAYGVGHGRRLPDRRRVERSRVWQDRAMGWVQPDVDCKSLIDDRSKT</sequence>
<gene>
    <name evidence="1" type="ORF">GCM10011583_30620</name>
</gene>
<accession>A0ABQ2E5P1</accession>
<name>A0ABQ2E5P1_9ACTN</name>